<dbReference type="Proteomes" id="UP001284547">
    <property type="component" value="Unassembled WGS sequence"/>
</dbReference>
<dbReference type="EMBL" id="JAWHZD010000034">
    <property type="protein sequence ID" value="MDV0844907.1"/>
    <property type="molecule type" value="Genomic_DNA"/>
</dbReference>
<organism evidence="1 2">
    <name type="scientific">Klebsiella quasipneumoniae subsp. quasipneumoniae</name>
    <dbReference type="NCBI Taxonomy" id="1667327"/>
    <lineage>
        <taxon>Bacteria</taxon>
        <taxon>Pseudomonadati</taxon>
        <taxon>Pseudomonadota</taxon>
        <taxon>Gammaproteobacteria</taxon>
        <taxon>Enterobacterales</taxon>
        <taxon>Enterobacteriaceae</taxon>
        <taxon>Klebsiella/Raoultella group</taxon>
        <taxon>Klebsiella</taxon>
        <taxon>Klebsiella pneumoniae complex</taxon>
    </lineage>
</organism>
<reference evidence="1" key="1">
    <citation type="submission" date="2023-10" db="EMBL/GenBank/DDBJ databases">
        <title>Surveillance and assessment of the effects of hospital wastewater treatment on clearance of pathogenic bacterial and antimicrobial resistance genes.</title>
        <authorList>
            <person name="Wu Y."/>
        </authorList>
    </citation>
    <scope>NUCLEOTIDE SEQUENCE</scope>
    <source>
        <strain evidence="1">23-M-SRM-33-1</strain>
    </source>
</reference>
<comment type="caution">
    <text evidence="1">The sequence shown here is derived from an EMBL/GenBank/DDBJ whole genome shotgun (WGS) entry which is preliminary data.</text>
</comment>
<accession>A0AAW8XWQ3</accession>
<gene>
    <name evidence="1" type="ORF">RZP41_27235</name>
</gene>
<dbReference type="AlphaFoldDB" id="A0AAW8XWQ3"/>
<evidence type="ECO:0000313" key="2">
    <source>
        <dbReference type="Proteomes" id="UP001284547"/>
    </source>
</evidence>
<protein>
    <submittedName>
        <fullName evidence="1">Uncharacterized protein</fullName>
    </submittedName>
</protein>
<evidence type="ECO:0000313" key="1">
    <source>
        <dbReference type="EMBL" id="MDV0844907.1"/>
    </source>
</evidence>
<sequence length="153" mass="18396">MKKTKQQYLTYTSYLAKTNKNVDMYRLYNPENENLKGLHDCELFEFKFYKSYFCRHEITRRNLLTIFSIYTFQIKATTSDKEFSKIAIDTFFNRIKFLSKYIGKFEVSFRGGNIIFKNYLGKKEEISWFTLSRIANDIYQIDKNIYNSLSYAA</sequence>
<name>A0AAW8XWQ3_9ENTR</name>
<proteinExistence type="predicted"/>
<dbReference type="RefSeq" id="WP_257739709.1">
    <property type="nucleotide sequence ID" value="NZ_JAWHZD010000034.1"/>
</dbReference>